<evidence type="ECO:0000313" key="1">
    <source>
        <dbReference type="EMBL" id="UQC77976.1"/>
    </source>
</evidence>
<dbReference type="Proteomes" id="UP000830671">
    <property type="component" value="Chromosome 2"/>
</dbReference>
<dbReference type="AlphaFoldDB" id="A0A9Q8WCC9"/>
<name>A0A9Q8WCC9_9PEZI</name>
<sequence>MSLMDNCFPSIASHELQASMRLAEALPNSDVFSKMCLLAATLPTYQPQYCPLPTNSFASPTSN</sequence>
<dbReference type="GeneID" id="73337480"/>
<dbReference type="RefSeq" id="XP_049139613.1">
    <property type="nucleotide sequence ID" value="XM_049282470.1"/>
</dbReference>
<dbReference type="EMBL" id="CP019474">
    <property type="protein sequence ID" value="UQC77976.1"/>
    <property type="molecule type" value="Genomic_DNA"/>
</dbReference>
<protein>
    <submittedName>
        <fullName evidence="1">Uncharacterized protein</fullName>
    </submittedName>
</protein>
<keyword evidence="2" id="KW-1185">Reference proteome</keyword>
<dbReference type="KEGG" id="clup:CLUP02_03449"/>
<accession>A0A9Q8WCC9</accession>
<reference evidence="1" key="1">
    <citation type="journal article" date="2021" name="Mol. Plant Microbe Interact.">
        <title>Complete Genome Sequence of the Plant-Pathogenic Fungus Colletotrichum lupini.</title>
        <authorList>
            <person name="Baroncelli R."/>
            <person name="Pensec F."/>
            <person name="Da Lio D."/>
            <person name="Boufleur T."/>
            <person name="Vicente I."/>
            <person name="Sarrocco S."/>
            <person name="Picot A."/>
            <person name="Baraldi E."/>
            <person name="Sukno S."/>
            <person name="Thon M."/>
            <person name="Le Floch G."/>
        </authorList>
    </citation>
    <scope>NUCLEOTIDE SEQUENCE</scope>
    <source>
        <strain evidence="1">IMI 504893</strain>
    </source>
</reference>
<organism evidence="1 2">
    <name type="scientific">Colletotrichum lupini</name>
    <dbReference type="NCBI Taxonomy" id="145971"/>
    <lineage>
        <taxon>Eukaryota</taxon>
        <taxon>Fungi</taxon>
        <taxon>Dikarya</taxon>
        <taxon>Ascomycota</taxon>
        <taxon>Pezizomycotina</taxon>
        <taxon>Sordariomycetes</taxon>
        <taxon>Hypocreomycetidae</taxon>
        <taxon>Glomerellales</taxon>
        <taxon>Glomerellaceae</taxon>
        <taxon>Colletotrichum</taxon>
        <taxon>Colletotrichum acutatum species complex</taxon>
    </lineage>
</organism>
<gene>
    <name evidence="1" type="ORF">CLUP02_03449</name>
</gene>
<proteinExistence type="predicted"/>
<evidence type="ECO:0000313" key="2">
    <source>
        <dbReference type="Proteomes" id="UP000830671"/>
    </source>
</evidence>